<dbReference type="GeneID" id="93073000"/>
<dbReference type="InterPro" id="IPR050881">
    <property type="entry name" value="LL-DAP_aminotransferase"/>
</dbReference>
<reference evidence="6 9" key="1">
    <citation type="journal article" date="2015" name="Genome Announc.">
        <title>Complete Genome Sequence of the Nitrogen-Fixing and Solvent-Producing Clostridium pasteurianum DSM 525.</title>
        <authorList>
            <person name="Poehlein A."/>
            <person name="Grosse-Honebrink A."/>
            <person name="Zhang Y."/>
            <person name="Minton N.P."/>
            <person name="Daniel R."/>
        </authorList>
    </citation>
    <scope>NUCLEOTIDE SEQUENCE [LARGE SCALE GENOMIC DNA]</scope>
    <source>
        <strain evidence="6">DSM 525</strain>
        <strain evidence="9">DSM 525 / ATCC 6013</strain>
    </source>
</reference>
<proteinExistence type="inferred from homology"/>
<reference evidence="7 8" key="3">
    <citation type="journal article" name="Genome Announc.">
        <title>Improved Draft Genome Sequence of Clostridium pasteurianum Strain ATCC 6013 (DSM 525) Using a Hybrid Next-Generation Sequencing Approach.</title>
        <authorList>
            <person name="Pyne M.E."/>
            <person name="Utturkar S."/>
            <person name="Brown S.D."/>
            <person name="Moo-Young M."/>
            <person name="Chung D.A."/>
            <person name="Chou C.P."/>
        </authorList>
    </citation>
    <scope>NUCLEOTIDE SEQUENCE [LARGE SCALE GENOMIC DNA]</scope>
    <source>
        <strain evidence="7 8">ATCC 6013</strain>
    </source>
</reference>
<dbReference type="Pfam" id="PF00155">
    <property type="entry name" value="Aminotran_1_2"/>
    <property type="match status" value="1"/>
</dbReference>
<comment type="similarity">
    <text evidence="4">Belongs to the class-I pyridoxal-phosphate-dependent aminotransferase family.</text>
</comment>
<dbReference type="InterPro" id="IPR004838">
    <property type="entry name" value="NHTrfase_class1_PyrdxlP-BS"/>
</dbReference>
<feature type="domain" description="Aminotransferase class I/classII large" evidence="5">
    <location>
        <begin position="31"/>
        <end position="380"/>
    </location>
</feature>
<dbReference type="InterPro" id="IPR004839">
    <property type="entry name" value="Aminotransferase_I/II_large"/>
</dbReference>
<dbReference type="GO" id="GO:0008483">
    <property type="term" value="F:transaminase activity"/>
    <property type="evidence" value="ECO:0007669"/>
    <property type="project" value="UniProtKB-KW"/>
</dbReference>
<evidence type="ECO:0000256" key="4">
    <source>
        <dbReference type="RuleBase" id="RU000481"/>
    </source>
</evidence>
<organism evidence="6 9">
    <name type="scientific">Clostridium pasteurianum DSM 525 = ATCC 6013</name>
    <dbReference type="NCBI Taxonomy" id="1262449"/>
    <lineage>
        <taxon>Bacteria</taxon>
        <taxon>Bacillati</taxon>
        <taxon>Bacillota</taxon>
        <taxon>Clostridia</taxon>
        <taxon>Eubacteriales</taxon>
        <taxon>Clostridiaceae</taxon>
        <taxon>Clostridium</taxon>
    </lineage>
</organism>
<keyword evidence="3 4" id="KW-0808">Transferase</keyword>
<dbReference type="Proteomes" id="UP000030905">
    <property type="component" value="Chromosome"/>
</dbReference>
<dbReference type="PANTHER" id="PTHR42832">
    <property type="entry name" value="AMINO ACID AMINOTRANSFERASE"/>
    <property type="match status" value="1"/>
</dbReference>
<dbReference type="Gene3D" id="3.40.640.10">
    <property type="entry name" value="Type I PLP-dependent aspartate aminotransferase-like (Major domain)"/>
    <property type="match status" value="1"/>
</dbReference>
<evidence type="ECO:0000256" key="2">
    <source>
        <dbReference type="ARBA" id="ARBA00022576"/>
    </source>
</evidence>
<dbReference type="EMBL" id="CP009268">
    <property type="protein sequence ID" value="AJA50877.1"/>
    <property type="molecule type" value="Genomic_DNA"/>
</dbReference>
<dbReference type="KEGG" id="cpat:CLPA_c07890"/>
<dbReference type="InterPro" id="IPR015422">
    <property type="entry name" value="PyrdxlP-dep_Trfase_small"/>
</dbReference>
<dbReference type="Gene3D" id="3.90.1150.10">
    <property type="entry name" value="Aspartate Aminotransferase, domain 1"/>
    <property type="match status" value="1"/>
</dbReference>
<evidence type="ECO:0000313" key="9">
    <source>
        <dbReference type="Proteomes" id="UP000030905"/>
    </source>
</evidence>
<evidence type="ECO:0000313" key="6">
    <source>
        <dbReference type="EMBL" id="AJA50877.1"/>
    </source>
</evidence>
<dbReference type="PANTHER" id="PTHR42832:SF3">
    <property type="entry name" value="L-GLUTAMINE--4-(METHYLSULFANYL)-2-OXOBUTANOATE AMINOTRANSFERASE"/>
    <property type="match status" value="1"/>
</dbReference>
<dbReference type="CDD" id="cd00609">
    <property type="entry name" value="AAT_like"/>
    <property type="match status" value="1"/>
</dbReference>
<dbReference type="KEGG" id="cpae:CPAST_c07890"/>
<dbReference type="Proteomes" id="UP000028042">
    <property type="component" value="Unassembled WGS sequence"/>
</dbReference>
<dbReference type="SUPFAM" id="SSF53383">
    <property type="entry name" value="PLP-dependent transferases"/>
    <property type="match status" value="1"/>
</dbReference>
<evidence type="ECO:0000256" key="1">
    <source>
        <dbReference type="ARBA" id="ARBA00001933"/>
    </source>
</evidence>
<evidence type="ECO:0000256" key="3">
    <source>
        <dbReference type="ARBA" id="ARBA00022679"/>
    </source>
</evidence>
<comment type="cofactor">
    <cofactor evidence="1 4">
        <name>pyridoxal 5'-phosphate</name>
        <dbReference type="ChEBI" id="CHEBI:597326"/>
    </cofactor>
</comment>
<sequence>MIFSKKMEQLTSAIFSQLLERKNKLIAEGREVIDFSVGTPDIPPAHHIINTIVEESSKPENYIYSINDTEELKTSVKKWYNKRYGVKLKQDEIISLIGSQSGFAELSLCLVDKGDIVLTPDPGYPIFSVGPYLAGAEIVKMPLLKENNYLIDFNSIDKEVAKKAKLMIVSYPNNPTASTAPRAFYIKLVEFAKKYNIAVLHDNAYSELVFDHTEGGSFLSIPGAKDIGIEFNSLSKTYSIPGCRIAFAVGNRDIIKQLKMLKSHVDYGMFLPFQKAAIAALEGPRDCVQSVKNTYKKRRDILIKGLNKIGWHIDNTGGSMFLWAAIPPKYKSSLKFTFDLMDKTGVIVVPGSSFGAYGEGFVRFALVQNQEKILNAIQNIELSGIFEN</sequence>
<gene>
    <name evidence="6" type="primary">dapL1</name>
    <name evidence="6" type="ORF">CLPA_c07890</name>
    <name evidence="7" type="ORF">CP6013_02362</name>
</gene>
<dbReference type="GO" id="GO:0030170">
    <property type="term" value="F:pyridoxal phosphate binding"/>
    <property type="evidence" value="ECO:0007669"/>
    <property type="project" value="InterPro"/>
</dbReference>
<dbReference type="InterPro" id="IPR015421">
    <property type="entry name" value="PyrdxlP-dep_Trfase_major"/>
</dbReference>
<name>A0A0H3J0M0_CLOPA</name>
<evidence type="ECO:0000313" key="8">
    <source>
        <dbReference type="Proteomes" id="UP000028042"/>
    </source>
</evidence>
<reference evidence="7" key="2">
    <citation type="submission" date="2015-10" db="EMBL/GenBank/DDBJ databases">
        <title>Improved Draft Genome Sequence of Clostridium pasteurianum Strain ATCC 6013 (DSM 525) Using a Hybrid Next-Generation Sequencing Approach.</title>
        <authorList>
            <person name="Pyne M.E."/>
            <person name="Utturkar S.M."/>
            <person name="Brown S.D."/>
            <person name="Moo-Young M."/>
            <person name="Chung D.A."/>
            <person name="Chou P.C."/>
        </authorList>
    </citation>
    <scope>NUCLEOTIDE SEQUENCE</scope>
    <source>
        <strain evidence="7">ATCC 6013</strain>
    </source>
</reference>
<dbReference type="eggNOG" id="COG0436">
    <property type="taxonomic scope" value="Bacteria"/>
</dbReference>
<dbReference type="EC" id="2.6.1.-" evidence="4"/>
<protein>
    <recommendedName>
        <fullName evidence="4">Aminotransferase</fullName>
        <ecNumber evidence="4">2.6.1.-</ecNumber>
    </recommendedName>
</protein>
<dbReference type="InterPro" id="IPR015424">
    <property type="entry name" value="PyrdxlP-dep_Trfase"/>
</dbReference>
<evidence type="ECO:0000313" key="7">
    <source>
        <dbReference type="EMBL" id="KRU13114.1"/>
    </source>
</evidence>
<keyword evidence="9" id="KW-1185">Reference proteome</keyword>
<accession>A0A0H3J0M0</accession>
<dbReference type="AlphaFoldDB" id="A0A0H3J0M0"/>
<keyword evidence="2 4" id="KW-0032">Aminotransferase</keyword>
<dbReference type="EMBL" id="JPGY02000001">
    <property type="protein sequence ID" value="KRU13114.1"/>
    <property type="molecule type" value="Genomic_DNA"/>
</dbReference>
<dbReference type="PATRIC" id="fig|1262449.3.peg.3206"/>
<dbReference type="RefSeq" id="WP_003446912.1">
    <property type="nucleotide sequence ID" value="NZ_ANZB01000013.1"/>
</dbReference>
<evidence type="ECO:0000259" key="5">
    <source>
        <dbReference type="Pfam" id="PF00155"/>
    </source>
</evidence>
<dbReference type="PROSITE" id="PS00105">
    <property type="entry name" value="AA_TRANSFER_CLASS_1"/>
    <property type="match status" value="1"/>
</dbReference>